<dbReference type="EMBL" id="JPYA02000001">
    <property type="protein sequence ID" value="MEB3749701.1"/>
    <property type="molecule type" value="Genomic_DNA"/>
</dbReference>
<protein>
    <submittedName>
        <fullName evidence="1">Uncharacterized protein</fullName>
    </submittedName>
</protein>
<reference evidence="1 2" key="1">
    <citation type="journal article" date="2014" name="Genome Announc.">
        <title>Draft Genome Sequence of Geobacillus icigianus Strain G1w1T Isolated from Hot Springs in the Valley of Geysers, Kamchatka (Russian Federation).</title>
        <authorList>
            <person name="Bryanskaya A.V."/>
            <person name="Rozanov A.S."/>
            <person name="Logacheva M.D."/>
            <person name="Kotenko A.V."/>
            <person name="Peltek S.E."/>
        </authorList>
    </citation>
    <scope>NUCLEOTIDE SEQUENCE [LARGE SCALE GENOMIC DNA]</scope>
    <source>
        <strain evidence="1 2">G1w1</strain>
    </source>
</reference>
<gene>
    <name evidence="1" type="ORF">EP10_000540</name>
</gene>
<accession>A0ABU6BCS9</accession>
<evidence type="ECO:0000313" key="1">
    <source>
        <dbReference type="EMBL" id="MEB3749701.1"/>
    </source>
</evidence>
<keyword evidence="2" id="KW-1185">Reference proteome</keyword>
<proteinExistence type="predicted"/>
<dbReference type="RefSeq" id="WP_033843587.1">
    <property type="nucleotide sequence ID" value="NZ_JPYA02000001.1"/>
</dbReference>
<dbReference type="Proteomes" id="UP000029267">
    <property type="component" value="Unassembled WGS sequence"/>
</dbReference>
<comment type="caution">
    <text evidence="1">The sequence shown here is derived from an EMBL/GenBank/DDBJ whole genome shotgun (WGS) entry which is preliminary data.</text>
</comment>
<organism evidence="1 2">
    <name type="scientific">Geobacillus icigianus</name>
    <dbReference type="NCBI Taxonomy" id="1430331"/>
    <lineage>
        <taxon>Bacteria</taxon>
        <taxon>Bacillati</taxon>
        <taxon>Bacillota</taxon>
        <taxon>Bacilli</taxon>
        <taxon>Bacillales</taxon>
        <taxon>Anoxybacillaceae</taxon>
        <taxon>Geobacillus</taxon>
    </lineage>
</organism>
<evidence type="ECO:0000313" key="2">
    <source>
        <dbReference type="Proteomes" id="UP000029267"/>
    </source>
</evidence>
<name>A0ABU6BCS9_9BACL</name>
<sequence>MLNNILELKNLYEQLLIILKQTDDSDSSYIINQVEHALYLINECLDQKQDNEQMKHLFIRLKEIYKTMNQPRIGLSDYFIWKDDYEERVKANESLDIIKDRLFQLLS</sequence>